<organism evidence="1 2">
    <name type="scientific">Paenibacillus spongiae</name>
    <dbReference type="NCBI Taxonomy" id="2909671"/>
    <lineage>
        <taxon>Bacteria</taxon>
        <taxon>Bacillati</taxon>
        <taxon>Bacillota</taxon>
        <taxon>Bacilli</taxon>
        <taxon>Bacillales</taxon>
        <taxon>Paenibacillaceae</taxon>
        <taxon>Paenibacillus</taxon>
    </lineage>
</organism>
<protein>
    <submittedName>
        <fullName evidence="1">Uncharacterized protein</fullName>
    </submittedName>
</protein>
<name>A0ABY5S6F4_9BACL</name>
<proteinExistence type="predicted"/>
<evidence type="ECO:0000313" key="1">
    <source>
        <dbReference type="EMBL" id="UVI29491.1"/>
    </source>
</evidence>
<accession>A0ABY5S6F4</accession>
<keyword evidence="2" id="KW-1185">Reference proteome</keyword>
<sequence>MAASDSQTEAITESLKKYYELESIIRSIKIILEDNPDLETIKECLAAFVEAGEQILEEPQ</sequence>
<evidence type="ECO:0000313" key="2">
    <source>
        <dbReference type="Proteomes" id="UP001057877"/>
    </source>
</evidence>
<dbReference type="RefSeq" id="WP_258385580.1">
    <property type="nucleotide sequence ID" value="NZ_CP091430.1"/>
</dbReference>
<dbReference type="EMBL" id="CP091430">
    <property type="protein sequence ID" value="UVI29491.1"/>
    <property type="molecule type" value="Genomic_DNA"/>
</dbReference>
<dbReference type="Proteomes" id="UP001057877">
    <property type="component" value="Chromosome"/>
</dbReference>
<reference evidence="1" key="1">
    <citation type="submission" date="2022-01" db="EMBL/GenBank/DDBJ databases">
        <title>Paenibacillus spongiae sp. nov., isolated from marine sponge.</title>
        <authorList>
            <person name="Li Z."/>
            <person name="Zhang M."/>
        </authorList>
    </citation>
    <scope>NUCLEOTIDE SEQUENCE</scope>
    <source>
        <strain evidence="1">PHS-Z3</strain>
    </source>
</reference>
<gene>
    <name evidence="1" type="ORF">L1F29_29410</name>
</gene>